<dbReference type="GO" id="GO:0071555">
    <property type="term" value="P:cell wall organization"/>
    <property type="evidence" value="ECO:0007669"/>
    <property type="project" value="UniProtKB-KW"/>
</dbReference>
<evidence type="ECO:0000256" key="2">
    <source>
        <dbReference type="ARBA" id="ARBA00022490"/>
    </source>
</evidence>
<dbReference type="GO" id="GO:0005524">
    <property type="term" value="F:ATP binding"/>
    <property type="evidence" value="ECO:0007669"/>
    <property type="project" value="UniProtKB-UniRule"/>
</dbReference>
<dbReference type="GO" id="GO:0051301">
    <property type="term" value="P:cell division"/>
    <property type="evidence" value="ECO:0007669"/>
    <property type="project" value="UniProtKB-KW"/>
</dbReference>
<comment type="PTM">
    <text evidence="9">Carboxylation is probably crucial for Mg(2+) binding and, consequently, for the gamma-phosphate positioning of ATP.</text>
</comment>
<dbReference type="Pfam" id="PF08245">
    <property type="entry name" value="Mur_ligase_M"/>
    <property type="match status" value="1"/>
</dbReference>
<dbReference type="GO" id="GO:0005737">
    <property type="term" value="C:cytoplasm"/>
    <property type="evidence" value="ECO:0007669"/>
    <property type="project" value="UniProtKB-SubCell"/>
</dbReference>
<sequence>MKLKKTLTYQNHAYSFLSDNTHEVLENPKEILFVKTPLNEKYAPLIAEKNLAILDSNELKNYFDFKIKIVGITGTNGKTTTASLMYSLLLDLNKKTALLGTRGFFINDTQIKEKGLTTPTLLELYSDLEEAIRLGCEYFIMEVSSHAIVQKRIAGLDFALKILTNITSDHLDFHKSIENYRDAKNSFFKDEGLKVINRDETNALFNPINARTYALDKKAHLNVQAFSLNPFISASLCYQQNLRDPNLKEIALIHSPLLGRYNLYNILAGVLGVKLLTQLPLEAIAPLLENFYGVKGRLEIVHSKPLVVVDFAHTTDGMQQVFESFKNQKITALFGAGGDRDKTKRPKMGAIASCYAHQIILTSDNPRSENEEDIIKDILKGINNSSKVIVEKDRKKAILNALENLKDDEVLLILGKGDENTQIFKDKTIFFSDQEVVKDYYLNLKQG</sequence>
<dbReference type="Gene3D" id="3.40.1190.10">
    <property type="entry name" value="Mur-like, catalytic domain"/>
    <property type="match status" value="1"/>
</dbReference>
<feature type="binding site" evidence="9">
    <location>
        <position position="340"/>
    </location>
    <ligand>
        <name>meso-2,6-diaminopimelate</name>
        <dbReference type="ChEBI" id="CHEBI:57791"/>
    </ligand>
</feature>
<evidence type="ECO:0000259" key="11">
    <source>
        <dbReference type="Pfam" id="PF02875"/>
    </source>
</evidence>
<feature type="binding site" evidence="9">
    <location>
        <begin position="117"/>
        <end position="118"/>
    </location>
    <ligand>
        <name>UDP-N-acetyl-alpha-D-muramoyl-L-alanyl-D-glutamate</name>
        <dbReference type="ChEBI" id="CHEBI:83900"/>
    </ligand>
</feature>
<evidence type="ECO:0000256" key="5">
    <source>
        <dbReference type="ARBA" id="ARBA00022840"/>
    </source>
</evidence>
<dbReference type="Gene3D" id="3.90.190.20">
    <property type="entry name" value="Mur ligase, C-terminal domain"/>
    <property type="match status" value="1"/>
</dbReference>
<comment type="similarity">
    <text evidence="1 9">Belongs to the MurCDEF family. MurE subfamily.</text>
</comment>
<keyword evidence="7 9" id="KW-0573">Peptidoglycan synthesis</keyword>
<comment type="function">
    <text evidence="9">Catalyzes the addition of meso-diaminopimelic acid to the nucleotide precursor UDP-N-acetylmuramoyl-L-alanyl-D-glutamate (UMAG) in the biosynthesis of bacterial cell-wall peptidoglycan.</text>
</comment>
<keyword evidence="9 10" id="KW-0132">Cell division</keyword>
<evidence type="ECO:0000256" key="8">
    <source>
        <dbReference type="ARBA" id="ARBA00023316"/>
    </source>
</evidence>
<dbReference type="PROSITE" id="PS01011">
    <property type="entry name" value="FOLYLPOLYGLU_SYNT_1"/>
    <property type="match status" value="1"/>
</dbReference>
<feature type="short sequence motif" description="Meso-diaminopimelate recognition motif" evidence="9">
    <location>
        <begin position="364"/>
        <end position="367"/>
    </location>
</feature>
<dbReference type="GO" id="GO:0009252">
    <property type="term" value="P:peptidoglycan biosynthetic process"/>
    <property type="evidence" value="ECO:0007669"/>
    <property type="project" value="UniProtKB-UniRule"/>
</dbReference>
<dbReference type="PANTHER" id="PTHR23135:SF4">
    <property type="entry name" value="UDP-N-ACETYLMURAMOYL-L-ALANYL-D-GLUTAMATE--2,6-DIAMINOPIMELATE LIGASE MURE HOMOLOG, CHLOROPLASTIC"/>
    <property type="match status" value="1"/>
</dbReference>
<dbReference type="HOGENOM" id="CLU_022291_2_0_7"/>
<evidence type="ECO:0000313" key="14">
    <source>
        <dbReference type="Proteomes" id="UP000031662"/>
    </source>
</evidence>
<keyword evidence="8 9" id="KW-0961">Cell wall biogenesis/degradation</keyword>
<evidence type="ECO:0000256" key="3">
    <source>
        <dbReference type="ARBA" id="ARBA00022598"/>
    </source>
</evidence>
<feature type="binding site" evidence="9">
    <location>
        <position position="144"/>
    </location>
    <ligand>
        <name>UDP-N-acetyl-alpha-D-muramoyl-L-alanyl-D-glutamate</name>
        <dbReference type="ChEBI" id="CHEBI:83900"/>
    </ligand>
</feature>
<feature type="modified residue" description="N6-carboxylysine" evidence="9">
    <location>
        <position position="184"/>
    </location>
</feature>
<comment type="cofactor">
    <cofactor evidence="9">
        <name>Mg(2+)</name>
        <dbReference type="ChEBI" id="CHEBI:18420"/>
    </cofactor>
</comment>
<dbReference type="NCBIfam" id="TIGR01085">
    <property type="entry name" value="murE"/>
    <property type="match status" value="1"/>
</dbReference>
<feature type="binding site" evidence="9">
    <location>
        <position position="150"/>
    </location>
    <ligand>
        <name>UDP-N-acetyl-alpha-D-muramoyl-L-alanyl-D-glutamate</name>
        <dbReference type="ChEBI" id="CHEBI:83900"/>
    </ligand>
</feature>
<dbReference type="NCBIfam" id="NF001126">
    <property type="entry name" value="PRK00139.1-4"/>
    <property type="match status" value="1"/>
</dbReference>
<dbReference type="InterPro" id="IPR004101">
    <property type="entry name" value="Mur_ligase_C"/>
</dbReference>
<comment type="catalytic activity">
    <reaction evidence="9">
        <text>UDP-N-acetyl-alpha-D-muramoyl-L-alanyl-D-glutamate + meso-2,6-diaminopimelate + ATP = UDP-N-acetyl-alpha-D-muramoyl-L-alanyl-gamma-D-glutamyl-meso-2,6-diaminopimelate + ADP + phosphate + H(+)</text>
        <dbReference type="Rhea" id="RHEA:23676"/>
        <dbReference type="ChEBI" id="CHEBI:15378"/>
        <dbReference type="ChEBI" id="CHEBI:30616"/>
        <dbReference type="ChEBI" id="CHEBI:43474"/>
        <dbReference type="ChEBI" id="CHEBI:57791"/>
        <dbReference type="ChEBI" id="CHEBI:83900"/>
        <dbReference type="ChEBI" id="CHEBI:83905"/>
        <dbReference type="ChEBI" id="CHEBI:456216"/>
        <dbReference type="EC" id="6.3.2.13"/>
    </reaction>
</comment>
<dbReference type="GO" id="GO:0008765">
    <property type="term" value="F:UDP-N-acetylmuramoylalanyl-D-glutamate-2,6-diaminopimelate ligase activity"/>
    <property type="evidence" value="ECO:0007669"/>
    <property type="project" value="UniProtKB-UniRule"/>
</dbReference>
<keyword evidence="5 9" id="KW-0067">ATP-binding</keyword>
<feature type="binding site" evidence="9">
    <location>
        <begin position="74"/>
        <end position="80"/>
    </location>
    <ligand>
        <name>ATP</name>
        <dbReference type="ChEBI" id="CHEBI:30616"/>
    </ligand>
</feature>
<reference evidence="13 14" key="1">
    <citation type="submission" date="2013-11" db="EMBL/GenBank/DDBJ databases">
        <title>Estimation of Helicobacter pylori bacteriophage ecology using H. pylori isolates.</title>
        <authorList>
            <person name="Uchiyama J."/>
            <person name="Takemura-Uchiyama I."/>
            <person name="Ujihara T."/>
            <person name="Matsuzaki S."/>
        </authorList>
    </citation>
    <scope>NUCLEOTIDE SEQUENCE [LARGE SCALE GENOMIC DNA]</scope>
    <source>
        <strain evidence="13 14">NY40</strain>
    </source>
</reference>
<feature type="domain" description="Mur ligase central" evidence="12">
    <location>
        <begin position="72"/>
        <end position="270"/>
    </location>
</feature>
<keyword evidence="4 9" id="KW-0547">Nucleotide-binding</keyword>
<feature type="binding site" evidence="9">
    <location>
        <position position="419"/>
    </location>
    <ligand>
        <name>meso-2,6-diaminopimelate</name>
        <dbReference type="ChEBI" id="CHEBI:57791"/>
    </ligand>
</feature>
<evidence type="ECO:0000256" key="9">
    <source>
        <dbReference type="HAMAP-Rule" id="MF_00208"/>
    </source>
</evidence>
<evidence type="ECO:0000313" key="13">
    <source>
        <dbReference type="EMBL" id="BAO97489.1"/>
    </source>
</evidence>
<proteinExistence type="inferred from homology"/>
<dbReference type="UniPathway" id="UPA00219"/>
<keyword evidence="2 9" id="KW-0963">Cytoplasm</keyword>
<evidence type="ECO:0000256" key="1">
    <source>
        <dbReference type="ARBA" id="ARBA00005898"/>
    </source>
</evidence>
<feature type="binding site" evidence="9">
    <location>
        <position position="152"/>
    </location>
    <ligand>
        <name>UDP-N-acetyl-alpha-D-muramoyl-L-alanyl-D-glutamate</name>
        <dbReference type="ChEBI" id="CHEBI:83900"/>
    </ligand>
</feature>
<comment type="subcellular location">
    <subcellularLocation>
        <location evidence="9 10">Cytoplasm</location>
    </subcellularLocation>
</comment>
<feature type="domain" description="Mur ligase C-terminal" evidence="11">
    <location>
        <begin position="296"/>
        <end position="417"/>
    </location>
</feature>
<evidence type="ECO:0000256" key="4">
    <source>
        <dbReference type="ARBA" id="ARBA00022741"/>
    </source>
</evidence>
<name>A0A060PPQ3_HELPX</name>
<dbReference type="InterPro" id="IPR005761">
    <property type="entry name" value="UDP-N-AcMur-Glu-dNH2Pim_ligase"/>
</dbReference>
<dbReference type="GO" id="GO:0008360">
    <property type="term" value="P:regulation of cell shape"/>
    <property type="evidence" value="ECO:0007669"/>
    <property type="project" value="UniProtKB-KW"/>
</dbReference>
<accession>A0A060PPQ3</accession>
<feature type="binding site" evidence="9">
    <location>
        <position position="21"/>
    </location>
    <ligand>
        <name>UDP-N-acetyl-alpha-D-muramoyl-L-alanyl-D-glutamate</name>
        <dbReference type="ChEBI" id="CHEBI:83900"/>
    </ligand>
</feature>
<dbReference type="HAMAP" id="MF_00208">
    <property type="entry name" value="MurE"/>
    <property type="match status" value="1"/>
</dbReference>
<feature type="binding site" evidence="9">
    <location>
        <begin position="364"/>
        <end position="367"/>
    </location>
    <ligand>
        <name>meso-2,6-diaminopimelate</name>
        <dbReference type="ChEBI" id="CHEBI:57791"/>
    </ligand>
</feature>
<dbReference type="GO" id="GO:0004326">
    <property type="term" value="F:tetrahydrofolylpolyglutamate synthase activity"/>
    <property type="evidence" value="ECO:0007669"/>
    <property type="project" value="InterPro"/>
</dbReference>
<dbReference type="RefSeq" id="WP_041050129.1">
    <property type="nucleotide sequence ID" value="NZ_AP014523.1"/>
</dbReference>
<dbReference type="InterPro" id="IPR036565">
    <property type="entry name" value="Mur-like_cat_sf"/>
</dbReference>
<dbReference type="InterPro" id="IPR036615">
    <property type="entry name" value="Mur_ligase_C_dom_sf"/>
</dbReference>
<dbReference type="SUPFAM" id="SSF53244">
    <property type="entry name" value="MurD-like peptide ligases, peptide-binding domain"/>
    <property type="match status" value="1"/>
</dbReference>
<comment type="pathway">
    <text evidence="9 10">Cell wall biogenesis; peptidoglycan biosynthesis.</text>
</comment>
<dbReference type="Pfam" id="PF02875">
    <property type="entry name" value="Mur_ligase_C"/>
    <property type="match status" value="1"/>
</dbReference>
<keyword evidence="9 10" id="KW-0131">Cell cycle</keyword>
<dbReference type="SUPFAM" id="SSF53623">
    <property type="entry name" value="MurD-like peptide ligases, catalytic domain"/>
    <property type="match status" value="1"/>
</dbReference>
<evidence type="ECO:0000256" key="10">
    <source>
        <dbReference type="RuleBase" id="RU004135"/>
    </source>
</evidence>
<protein>
    <recommendedName>
        <fullName evidence="9">UDP-N-acetylmuramoyl-L-alanyl-D-glutamate--2,6-diaminopimelate ligase</fullName>
        <ecNumber evidence="9">6.3.2.13</ecNumber>
    </recommendedName>
    <alternativeName>
        <fullName evidence="9">Meso-A2pm-adding enzyme</fullName>
    </alternativeName>
    <alternativeName>
        <fullName evidence="9">Meso-diaminopimelate-adding enzyme</fullName>
    </alternativeName>
    <alternativeName>
        <fullName evidence="9">UDP-MurNAc-L-Ala-D-Glu:meso-diaminopimelate ligase</fullName>
    </alternativeName>
    <alternativeName>
        <fullName evidence="9">UDP-MurNAc-tripeptide synthetase</fullName>
    </alternativeName>
    <alternativeName>
        <fullName evidence="9">UDP-N-acetylmuramyl-tripeptide synthetase</fullName>
    </alternativeName>
</protein>
<dbReference type="EC" id="6.3.2.13" evidence="9"/>
<dbReference type="PANTHER" id="PTHR23135">
    <property type="entry name" value="MUR LIGASE FAMILY MEMBER"/>
    <property type="match status" value="1"/>
</dbReference>
<keyword evidence="6 9" id="KW-0133">Cell shape</keyword>
<dbReference type="EMBL" id="AP014523">
    <property type="protein sequence ID" value="BAO97489.1"/>
    <property type="molecule type" value="Genomic_DNA"/>
</dbReference>
<evidence type="ECO:0000259" key="12">
    <source>
        <dbReference type="Pfam" id="PF08245"/>
    </source>
</evidence>
<comment type="caution">
    <text evidence="9">Lacks conserved residue(s) required for the propagation of feature annotation.</text>
</comment>
<evidence type="ECO:0000256" key="7">
    <source>
        <dbReference type="ARBA" id="ARBA00022984"/>
    </source>
</evidence>
<organism evidence="13 14">
    <name type="scientific">Helicobacter pylori NY40</name>
    <dbReference type="NCBI Taxonomy" id="1426844"/>
    <lineage>
        <taxon>Bacteria</taxon>
        <taxon>Pseudomonadati</taxon>
        <taxon>Campylobacterota</taxon>
        <taxon>Epsilonproteobacteria</taxon>
        <taxon>Campylobacterales</taxon>
        <taxon>Helicobacteraceae</taxon>
        <taxon>Helicobacter</taxon>
    </lineage>
</organism>
<dbReference type="InterPro" id="IPR018109">
    <property type="entry name" value="Folylpolyglutamate_synth_CS"/>
</dbReference>
<dbReference type="Proteomes" id="UP000031662">
    <property type="component" value="Chromosome"/>
</dbReference>
<feature type="binding site" evidence="9">
    <location>
        <position position="415"/>
    </location>
    <ligand>
        <name>meso-2,6-diaminopimelate</name>
        <dbReference type="ChEBI" id="CHEBI:57791"/>
    </ligand>
</feature>
<dbReference type="AlphaFoldDB" id="A0A060PPQ3"/>
<keyword evidence="9" id="KW-0460">Magnesium</keyword>
<gene>
    <name evidence="9" type="primary">murE</name>
    <name evidence="13" type="ORF">NY40_0469</name>
</gene>
<dbReference type="GO" id="GO:0000287">
    <property type="term" value="F:magnesium ion binding"/>
    <property type="evidence" value="ECO:0007669"/>
    <property type="project" value="UniProtKB-UniRule"/>
</dbReference>
<dbReference type="InterPro" id="IPR013221">
    <property type="entry name" value="Mur_ligase_cen"/>
</dbReference>
<evidence type="ECO:0000256" key="6">
    <source>
        <dbReference type="ARBA" id="ARBA00022960"/>
    </source>
</evidence>
<keyword evidence="3 9" id="KW-0436">Ligase</keyword>